<evidence type="ECO:0000313" key="1">
    <source>
        <dbReference type="Proteomes" id="UP000887576"/>
    </source>
</evidence>
<dbReference type="Proteomes" id="UP000887576">
    <property type="component" value="Unplaced"/>
</dbReference>
<organism evidence="1 2">
    <name type="scientific">Panagrolaimus sp. JU765</name>
    <dbReference type="NCBI Taxonomy" id="591449"/>
    <lineage>
        <taxon>Eukaryota</taxon>
        <taxon>Metazoa</taxon>
        <taxon>Ecdysozoa</taxon>
        <taxon>Nematoda</taxon>
        <taxon>Chromadorea</taxon>
        <taxon>Rhabditida</taxon>
        <taxon>Tylenchina</taxon>
        <taxon>Panagrolaimomorpha</taxon>
        <taxon>Panagrolaimoidea</taxon>
        <taxon>Panagrolaimidae</taxon>
        <taxon>Panagrolaimus</taxon>
    </lineage>
</organism>
<proteinExistence type="predicted"/>
<dbReference type="WBParaSite" id="JU765_v2.g13152.t1">
    <property type="protein sequence ID" value="JU765_v2.g13152.t1"/>
    <property type="gene ID" value="JU765_v2.g13152"/>
</dbReference>
<accession>A0AC34Q5W0</accession>
<evidence type="ECO:0000313" key="2">
    <source>
        <dbReference type="WBParaSite" id="JU765_v2.g13152.t1"/>
    </source>
</evidence>
<protein>
    <submittedName>
        <fullName evidence="2">Uncharacterized protein</fullName>
    </submittedName>
</protein>
<name>A0AC34Q5W0_9BILA</name>
<reference evidence="2" key="1">
    <citation type="submission" date="2022-11" db="UniProtKB">
        <authorList>
            <consortium name="WormBaseParasite"/>
        </authorList>
    </citation>
    <scope>IDENTIFICATION</scope>
</reference>
<sequence>MLCSDWSLPLPSKNKYRQEFYTHDKSNHGLLNAVQARYILLQSGLPTPVLAEVWNLSDVNKDGALSPDEFCVAMHLIDMYKQGYLLPRELPAELLDLFPNARGTPTAQKATYEDKFMDSYNRSQAELERRRQIAREEEERIRAEAERREKEEQERRERERQELERRRAAELEAERQKELERERLRQEEEAKLRAERDAIRRKLEEERLKELEKIRIRDLETRKESEAEKTAQIQQRHKNMTFQLQALQEKTDSLNTDVGNARNDIIAITAEIEGMRAQRDEKLAVMNQLQHNHQQLSIQCERVSHEHLQLQSECRHSINRVEEIEQLRKTILERQEQVSKFSAELETAKALVADKEKVRDDKHSLFVASNEKYSKLIEEYNDMARRAINVQKVLRQKAADKANKQTATIPGISNNAFNANPAGFETDFTTGFAEDFSKTTISSAVRPFPESNHTGISDGHKGFEPNAVTVTTATIKYRAMYEFEARSDDELSLQPGDVILVFESQNSAEPGWLLGQIKGKVGWFPASFAEPLAASKQSTTPSVVTSPSETLPSIAEEKEEVPSAATVPLVYDVPPAAAELSPPFAKPMPTYDAPPVSSTNVLPMYDAPPIVEKLPTYDSPPTSSAKSLPTYDAPPASTTQTLPTYDAPPGDNMSTEKVIAVGTALYRWNAQKETDLSFAKGDEIEVLEKSEMKWRGRLVKDHSRSGWFPKSYLRISQENGKTDAVSSENQGPISPTTSPSEWYVALWAFDAVEPTDLSIKPGDRIWVIDRQDQWWKGVLNGQTGIFPANYVEKV</sequence>